<dbReference type="Gene3D" id="3.30.70.100">
    <property type="match status" value="1"/>
</dbReference>
<dbReference type="PROSITE" id="PS50846">
    <property type="entry name" value="HMA_2"/>
    <property type="match status" value="1"/>
</dbReference>
<dbReference type="AlphaFoldDB" id="A0AAW1K945"/>
<dbReference type="InterPro" id="IPR006121">
    <property type="entry name" value="HMA_dom"/>
</dbReference>
<organism evidence="3 4">
    <name type="scientific">Saponaria officinalis</name>
    <name type="common">Common soapwort</name>
    <name type="synonym">Lychnis saponaria</name>
    <dbReference type="NCBI Taxonomy" id="3572"/>
    <lineage>
        <taxon>Eukaryota</taxon>
        <taxon>Viridiplantae</taxon>
        <taxon>Streptophyta</taxon>
        <taxon>Embryophyta</taxon>
        <taxon>Tracheophyta</taxon>
        <taxon>Spermatophyta</taxon>
        <taxon>Magnoliopsida</taxon>
        <taxon>eudicotyledons</taxon>
        <taxon>Gunneridae</taxon>
        <taxon>Pentapetalae</taxon>
        <taxon>Caryophyllales</taxon>
        <taxon>Caryophyllaceae</taxon>
        <taxon>Caryophylleae</taxon>
        <taxon>Saponaria</taxon>
    </lineage>
</organism>
<sequence length="296" mass="32197">MLDISSYTSQTSTPILSSNMDIPSSSSSSSSTFVAGGRALDRHNPIITDEKRSGISSDPTTPLGTPRTNHVLQCKPKSPFSPNPQQLNSPTNTNIKNNNKSSFLKMTKNTAKNNNKNPDDHDHDDDLMTKAVACDASKPNNNVDYVISPPESSRYLLDEDNNSFLDGLSGFDPVSDKSGLNNDGGDLKHVEGFENDGLCKSPKDCSSSSMSEDQVVVLRVSLHCRGCERKMKKHLSKMSGVTSYNVDFIAKKVTVVGDVTPLQVLANISKVKTAKLWSPPTAFYPNIDTINTQLQN</sequence>
<name>A0AAW1K945_SAPOF</name>
<dbReference type="PANTHER" id="PTHR46119">
    <property type="entry name" value="OS08G0405700 PROTEIN"/>
    <property type="match status" value="1"/>
</dbReference>
<dbReference type="InterPro" id="IPR044526">
    <property type="entry name" value="NAKR1-3"/>
</dbReference>
<evidence type="ECO:0000313" key="3">
    <source>
        <dbReference type="EMBL" id="KAK9715995.1"/>
    </source>
</evidence>
<evidence type="ECO:0000256" key="1">
    <source>
        <dbReference type="SAM" id="MobiDB-lite"/>
    </source>
</evidence>
<feature type="compositionally biased region" description="Basic and acidic residues" evidence="1">
    <location>
        <begin position="39"/>
        <end position="53"/>
    </location>
</feature>
<feature type="compositionally biased region" description="Polar residues" evidence="1">
    <location>
        <begin position="1"/>
        <end position="23"/>
    </location>
</feature>
<gene>
    <name evidence="3" type="ORF">RND81_06G204500</name>
</gene>
<feature type="compositionally biased region" description="Polar residues" evidence="1">
    <location>
        <begin position="54"/>
        <end position="71"/>
    </location>
</feature>
<dbReference type="PANTHER" id="PTHR46119:SF15">
    <property type="entry name" value="PROTEIN SODIUM POTASSIUM ROOT DEFECTIVE 2"/>
    <property type="match status" value="1"/>
</dbReference>
<dbReference type="Proteomes" id="UP001443914">
    <property type="component" value="Unassembled WGS sequence"/>
</dbReference>
<feature type="compositionally biased region" description="Low complexity" evidence="1">
    <location>
        <begin position="88"/>
        <end position="99"/>
    </location>
</feature>
<proteinExistence type="predicted"/>
<feature type="region of interest" description="Disordered" evidence="1">
    <location>
        <begin position="1"/>
        <end position="99"/>
    </location>
</feature>
<evidence type="ECO:0000259" key="2">
    <source>
        <dbReference type="PROSITE" id="PS50846"/>
    </source>
</evidence>
<accession>A0AAW1K945</accession>
<dbReference type="EMBL" id="JBDFQZ010000006">
    <property type="protein sequence ID" value="KAK9715995.1"/>
    <property type="molecule type" value="Genomic_DNA"/>
</dbReference>
<dbReference type="CDD" id="cd00371">
    <property type="entry name" value="HMA"/>
    <property type="match status" value="1"/>
</dbReference>
<dbReference type="Pfam" id="PF00403">
    <property type="entry name" value="HMA"/>
    <property type="match status" value="1"/>
</dbReference>
<reference evidence="3" key="1">
    <citation type="submission" date="2024-03" db="EMBL/GenBank/DDBJ databases">
        <title>WGS assembly of Saponaria officinalis var. Norfolk2.</title>
        <authorList>
            <person name="Jenkins J."/>
            <person name="Shu S."/>
            <person name="Grimwood J."/>
            <person name="Barry K."/>
            <person name="Goodstein D."/>
            <person name="Schmutz J."/>
            <person name="Leebens-Mack J."/>
            <person name="Osbourn A."/>
        </authorList>
    </citation>
    <scope>NUCLEOTIDE SEQUENCE [LARGE SCALE GENOMIC DNA]</scope>
    <source>
        <strain evidence="3">JIC</strain>
    </source>
</reference>
<comment type="caution">
    <text evidence="3">The sequence shown here is derived from an EMBL/GenBank/DDBJ whole genome shotgun (WGS) entry which is preliminary data.</text>
</comment>
<evidence type="ECO:0000313" key="4">
    <source>
        <dbReference type="Proteomes" id="UP001443914"/>
    </source>
</evidence>
<dbReference type="SUPFAM" id="SSF55008">
    <property type="entry name" value="HMA, heavy metal-associated domain"/>
    <property type="match status" value="1"/>
</dbReference>
<keyword evidence="4" id="KW-1185">Reference proteome</keyword>
<feature type="domain" description="HMA" evidence="2">
    <location>
        <begin position="213"/>
        <end position="279"/>
    </location>
</feature>
<dbReference type="InterPro" id="IPR036163">
    <property type="entry name" value="HMA_dom_sf"/>
</dbReference>
<protein>
    <recommendedName>
        <fullName evidence="2">HMA domain-containing protein</fullName>
    </recommendedName>
</protein>
<dbReference type="GO" id="GO:0046872">
    <property type="term" value="F:metal ion binding"/>
    <property type="evidence" value="ECO:0007669"/>
    <property type="project" value="InterPro"/>
</dbReference>